<name>A0A8C8Y993_PANLE</name>
<evidence type="ECO:0000313" key="5">
    <source>
        <dbReference type="Proteomes" id="UP000694399"/>
    </source>
</evidence>
<dbReference type="Ensembl" id="ENSPLOT00000033101.1">
    <property type="protein sequence ID" value="ENSPLOP00000029987.1"/>
    <property type="gene ID" value="ENSPLOG00000021934.1"/>
</dbReference>
<reference evidence="4" key="2">
    <citation type="submission" date="2025-08" db="UniProtKB">
        <authorList>
            <consortium name="Ensembl"/>
        </authorList>
    </citation>
    <scope>IDENTIFICATION</scope>
</reference>
<dbReference type="PANTHER" id="PTHR12398">
    <property type="entry name" value="PROTEIN PHOSPHATASE INHIBITOR"/>
    <property type="match status" value="1"/>
</dbReference>
<comment type="similarity">
    <text evidence="1">Belongs to the protein phosphatase inhibitor 2 family.</text>
</comment>
<dbReference type="GO" id="GO:0004864">
    <property type="term" value="F:protein phosphatase inhibitor activity"/>
    <property type="evidence" value="ECO:0007669"/>
    <property type="project" value="UniProtKB-KW"/>
</dbReference>
<evidence type="ECO:0000256" key="1">
    <source>
        <dbReference type="ARBA" id="ARBA00005472"/>
    </source>
</evidence>
<accession>A0A8C8Y993</accession>
<dbReference type="InterPro" id="IPR007062">
    <property type="entry name" value="PPI-2"/>
</dbReference>
<dbReference type="OMA" id="QAMSDWC"/>
<feature type="region of interest" description="Disordered" evidence="3">
    <location>
        <begin position="191"/>
        <end position="216"/>
    </location>
</feature>
<dbReference type="Pfam" id="PF04979">
    <property type="entry name" value="IPP-2"/>
    <property type="match status" value="1"/>
</dbReference>
<evidence type="ECO:0008006" key="6">
    <source>
        <dbReference type="Google" id="ProtNLM"/>
    </source>
</evidence>
<proteinExistence type="inferred from homology"/>
<dbReference type="PANTHER" id="PTHR12398:SF8">
    <property type="entry name" value="RIKEN CDNA 2810408A11 GENE"/>
    <property type="match status" value="1"/>
</dbReference>
<dbReference type="AlphaFoldDB" id="A0A8C8Y993"/>
<feature type="region of interest" description="Disordered" evidence="3">
    <location>
        <begin position="1"/>
        <end position="153"/>
    </location>
</feature>
<protein>
    <recommendedName>
        <fullName evidence="6">Protein phosphatase inhibitor 2</fullName>
    </recommendedName>
</protein>
<dbReference type="Gene3D" id="6.10.250.1050">
    <property type="match status" value="1"/>
</dbReference>
<dbReference type="GeneTree" id="ENSGT00940000163910"/>
<feature type="compositionally biased region" description="Acidic residues" evidence="3">
    <location>
        <begin position="395"/>
        <end position="408"/>
    </location>
</feature>
<evidence type="ECO:0000256" key="3">
    <source>
        <dbReference type="SAM" id="MobiDB-lite"/>
    </source>
</evidence>
<sequence length="445" mass="47826">MEKPEALGAAGGRSGESPGEATRGVSGGITVEADAGPPSSVVPFHGSGPSLHPGGIVTRSPESSRPSGGVAVLGSGPNQHPGEVAHLGTGSGPYPSGLHGPFPETRVSGTYRLGSEGSGAYNSGRSPRSKSTCLHSHKPCEDRPRSILKSNGSVLMQKSPIAEKNKSQRWDEMNILVTYHPADKDYGFMKVDEPSTPYHRLQDSDEDLPGASSPSVTPEVLAKRLAKMDNLYPKVLQYGDTRSLGAPDHFSKTHSSDFVNRRKTHYDEGKVFETQKSFSFDDNKHNNKGGRANTGSDSRGMMLDPEPRPVERGWTGGLARGVNDEIGLVTRNHIREAKGGHKTQMDLDDSADSPAFRNQCRASATVRSGQESGLQQRKEYYIKGRYLRSSPHPELEEDTEDEREEQDSESWAGSAWGGGGGGDADNPRPMGAPALTLWCLQALQT</sequence>
<keyword evidence="5" id="KW-1185">Reference proteome</keyword>
<feature type="compositionally biased region" description="Polar residues" evidence="3">
    <location>
        <begin position="120"/>
        <end position="134"/>
    </location>
</feature>
<reference evidence="4" key="3">
    <citation type="submission" date="2025-09" db="UniProtKB">
        <authorList>
            <consortium name="Ensembl"/>
        </authorList>
    </citation>
    <scope>IDENTIFICATION</scope>
</reference>
<feature type="compositionally biased region" description="Basic and acidic residues" evidence="3">
    <location>
        <begin position="334"/>
        <end position="345"/>
    </location>
</feature>
<reference evidence="4" key="1">
    <citation type="journal article" date="2019" name="bioRxiv">
        <title>Long live the king: chromosome-level assembly of the lion (Panthera leo) using linked-read, Hi-C, and long read data.</title>
        <authorList>
            <person name="Armstrong E.E."/>
            <person name="Taylor R.W."/>
            <person name="Miller D.E."/>
            <person name="Kaelin C."/>
            <person name="Barsh G."/>
            <person name="Hadly E.A."/>
            <person name="Petrov D."/>
        </authorList>
    </citation>
    <scope>NUCLEOTIDE SEQUENCE [LARGE SCALE GENOMIC DNA]</scope>
</reference>
<feature type="compositionally biased region" description="Polar residues" evidence="3">
    <location>
        <begin position="360"/>
        <end position="375"/>
    </location>
</feature>
<feature type="region of interest" description="Disordered" evidence="3">
    <location>
        <begin position="275"/>
        <end position="318"/>
    </location>
</feature>
<evidence type="ECO:0000256" key="2">
    <source>
        <dbReference type="ARBA" id="ARBA00023272"/>
    </source>
</evidence>
<feature type="region of interest" description="Disordered" evidence="3">
    <location>
        <begin position="334"/>
        <end position="432"/>
    </location>
</feature>
<organism evidence="4 5">
    <name type="scientific">Panthera leo</name>
    <name type="common">Lion</name>
    <dbReference type="NCBI Taxonomy" id="9689"/>
    <lineage>
        <taxon>Eukaryota</taxon>
        <taxon>Metazoa</taxon>
        <taxon>Chordata</taxon>
        <taxon>Craniata</taxon>
        <taxon>Vertebrata</taxon>
        <taxon>Euteleostomi</taxon>
        <taxon>Mammalia</taxon>
        <taxon>Eutheria</taxon>
        <taxon>Laurasiatheria</taxon>
        <taxon>Carnivora</taxon>
        <taxon>Feliformia</taxon>
        <taxon>Felidae</taxon>
        <taxon>Pantherinae</taxon>
        <taxon>Panthera</taxon>
    </lineage>
</organism>
<dbReference type="GO" id="GO:0009966">
    <property type="term" value="P:regulation of signal transduction"/>
    <property type="evidence" value="ECO:0007669"/>
    <property type="project" value="InterPro"/>
</dbReference>
<dbReference type="Proteomes" id="UP000694399">
    <property type="component" value="Chromosome E2"/>
</dbReference>
<feature type="compositionally biased region" description="Basic and acidic residues" evidence="3">
    <location>
        <begin position="275"/>
        <end position="285"/>
    </location>
</feature>
<keyword evidence="2" id="KW-0650">Protein phosphatase inhibitor</keyword>
<evidence type="ECO:0000313" key="4">
    <source>
        <dbReference type="Ensembl" id="ENSPLOP00000029987.1"/>
    </source>
</evidence>